<dbReference type="InterPro" id="IPR010998">
    <property type="entry name" value="Integrase_recombinase_N"/>
</dbReference>
<dbReference type="Pfam" id="PF00589">
    <property type="entry name" value="Phage_integrase"/>
    <property type="match status" value="1"/>
</dbReference>
<proteinExistence type="predicted"/>
<dbReference type="Gene3D" id="3.10.10.10">
    <property type="entry name" value="HIV Type 1 Reverse Transcriptase, subunit A, domain 1"/>
    <property type="match status" value="1"/>
</dbReference>
<dbReference type="GO" id="GO:0015074">
    <property type="term" value="P:DNA integration"/>
    <property type="evidence" value="ECO:0007669"/>
    <property type="project" value="UniProtKB-KW"/>
</dbReference>
<dbReference type="InterPro" id="IPR052055">
    <property type="entry name" value="Hepadnavirus_pol/RT"/>
</dbReference>
<evidence type="ECO:0000313" key="7">
    <source>
        <dbReference type="Proteomes" id="UP000046392"/>
    </source>
</evidence>
<keyword evidence="1" id="KW-0229">DNA integration</keyword>
<name>A0A0N5BWB8_STREA</name>
<organism evidence="7 8">
    <name type="scientific">Strongyloides papillosus</name>
    <name type="common">Intestinal threadworm</name>
    <dbReference type="NCBI Taxonomy" id="174720"/>
    <lineage>
        <taxon>Eukaryota</taxon>
        <taxon>Metazoa</taxon>
        <taxon>Ecdysozoa</taxon>
        <taxon>Nematoda</taxon>
        <taxon>Chromadorea</taxon>
        <taxon>Rhabditida</taxon>
        <taxon>Tylenchina</taxon>
        <taxon>Panagrolaimomorpha</taxon>
        <taxon>Strongyloidoidea</taxon>
        <taxon>Strongyloididae</taxon>
        <taxon>Strongyloides</taxon>
    </lineage>
</organism>
<dbReference type="InterPro" id="IPR013762">
    <property type="entry name" value="Integrase-like_cat_sf"/>
</dbReference>
<dbReference type="PANTHER" id="PTHR33050">
    <property type="entry name" value="REVERSE TRANSCRIPTASE DOMAIN-CONTAINING PROTEIN"/>
    <property type="match status" value="1"/>
</dbReference>
<reference evidence="8" key="1">
    <citation type="submission" date="2017-02" db="UniProtKB">
        <authorList>
            <consortium name="WormBaseParasite"/>
        </authorList>
    </citation>
    <scope>IDENTIFICATION</scope>
</reference>
<sequence length="1260" mass="145092">MEDSSGTPRDTGGGSQNSNERVENNVEGSLNSSGTGRNQIDESQRLKELFSNEECPRNNGVAKFVAELEMSKDVIESYQLDFPAFKEPVFRATYMDSNVRNKLTSGGKEVDNMAVAAEQALATLSGELMEILDMEDKRQRYVFSLCHYARLSVVNTRLYHAAENIPRLKGKRMYITKLPEVVTKVKGEERLTLLDANQCNEIFKRPHPLVSREQPKKIFVRNYPMYQPMPNQGQVLTPVQGPQMPQMPMPSNGWQVNNGYVFPSVKEFYSAWVTIKNKNVLDIVEGYDIPDKNSLKCTLLHVNSRLSEAGMNELIKLVGLGIVRKISKNEVKIVSRLYDIPRTNGKVRLIHDLTPLNKQLPEPPHFHCDTIKTVIDMITPNCYFAKVDISLAYYHFNIKETSQPYFAFRLDDEYFTFQRLSMGFSYAPYLFNTALASVVALLTKKGIMVVRYYDDFIIINKTRESLDKDVKEVRRMLNSFGFSLNEEKEGEITQEGEFLGYFINTREGWMNIPEKKVAKALASISLYFYFPLDTVKLKCIENELINQMRKLDESVITYNEKFNLTDRVRLSVKRIMSIVGQLEFMNLTNSVLRASSRFLVEAIKDKNLNNHVWVETERLRRVFREVAENPKRNLERDSLIDYIISTDASEMGYGYICEALNIKVAGLFPPEFKDKLIALKELHAVRCALYEIGNRIWNSNILFKIDNCNVISWLNKGYAKNVEANELVKELLDYADTNNIIIIPEYIPSKCNPADSLSRDLKITAKDRCVVERETVKKMIERRYKKEVLDCMASSYNTISKFFIDEQLDVFRINLKSYEVNFICYIFPPINDILRVLNKVLRDNLNICVLLIPMWVSRIGRRPSGAKVREFKVIFNRNKPKNNIKKVKRACILKNLKVNKVKIEKKNPMNMRVNSNELEALTKDEENAEEVKNTKCRWLVLKDKALRLKGGDENVMNSTDSTIAATTLRAYSSAIKNYEQWCEERKIDVLQSDDANLASYLSKKAVEGGRWSSINLAYSAIVKLWKILNNNMDWPMSIAVVESCKRKENLQEKYDAPTWSIDILLNFIVNDERSDIDNMGKKLATLVAVTSGARVSELEKIQVDKLYESEDGMETHLIHCKRDRAKKPSLRILFSNKEFSENISVESLLKKYIQITKEVRQDKYLFINANKKTKAKSSTISKWIKGYIQEAGININKAHETRSVATSMASRACPLEVVLNTAQWSSSNIFLRYYNKTIKRNDRATFAESILKEKELMNNK</sequence>
<feature type="domain" description="Reverse transcriptase" evidence="5">
    <location>
        <begin position="321"/>
        <end position="503"/>
    </location>
</feature>
<dbReference type="CDD" id="cd09275">
    <property type="entry name" value="RNase_HI_RT_DIRS1"/>
    <property type="match status" value="1"/>
</dbReference>
<keyword evidence="3" id="KW-0233">DNA recombination</keyword>
<dbReference type="STRING" id="174720.A0A0N5BWB8"/>
<dbReference type="Pfam" id="PF02899">
    <property type="entry name" value="Phage_int_SAM_1"/>
    <property type="match status" value="1"/>
</dbReference>
<dbReference type="SUPFAM" id="SSF47823">
    <property type="entry name" value="lambda integrase-like, N-terminal domain"/>
    <property type="match status" value="1"/>
</dbReference>
<feature type="domain" description="Tyr recombinase" evidence="6">
    <location>
        <begin position="1049"/>
        <end position="1247"/>
    </location>
</feature>
<keyword evidence="2" id="KW-0238">DNA-binding</keyword>
<protein>
    <submittedName>
        <fullName evidence="8">Reverse transcriptase domain-containing protein</fullName>
    </submittedName>
</protein>
<dbReference type="WBParaSite" id="SPAL_0001011700.2">
    <property type="protein sequence ID" value="SPAL_0001011700.2"/>
    <property type="gene ID" value="SPAL_0001011700"/>
</dbReference>
<dbReference type="InterPro" id="IPR004107">
    <property type="entry name" value="Integrase_SAM-like_N"/>
</dbReference>
<feature type="compositionally biased region" description="Polar residues" evidence="4">
    <location>
        <begin position="26"/>
        <end position="38"/>
    </location>
</feature>
<dbReference type="Pfam" id="PF00078">
    <property type="entry name" value="RVT_1"/>
    <property type="match status" value="1"/>
</dbReference>
<keyword evidence="7" id="KW-1185">Reference proteome</keyword>
<dbReference type="Gene3D" id="1.10.150.130">
    <property type="match status" value="1"/>
</dbReference>
<evidence type="ECO:0000256" key="4">
    <source>
        <dbReference type="SAM" id="MobiDB-lite"/>
    </source>
</evidence>
<dbReference type="Proteomes" id="UP000046392">
    <property type="component" value="Unplaced"/>
</dbReference>
<dbReference type="GO" id="GO:0006310">
    <property type="term" value="P:DNA recombination"/>
    <property type="evidence" value="ECO:0007669"/>
    <property type="project" value="UniProtKB-KW"/>
</dbReference>
<evidence type="ECO:0000256" key="2">
    <source>
        <dbReference type="ARBA" id="ARBA00023125"/>
    </source>
</evidence>
<dbReference type="InterPro" id="IPR043502">
    <property type="entry name" value="DNA/RNA_pol_sf"/>
</dbReference>
<dbReference type="PROSITE" id="PS51898">
    <property type="entry name" value="TYR_RECOMBINASE"/>
    <property type="match status" value="1"/>
</dbReference>
<evidence type="ECO:0000256" key="1">
    <source>
        <dbReference type="ARBA" id="ARBA00022908"/>
    </source>
</evidence>
<dbReference type="GO" id="GO:0003677">
    <property type="term" value="F:DNA binding"/>
    <property type="evidence" value="ECO:0007669"/>
    <property type="project" value="UniProtKB-KW"/>
</dbReference>
<dbReference type="PROSITE" id="PS50878">
    <property type="entry name" value="RT_POL"/>
    <property type="match status" value="1"/>
</dbReference>
<dbReference type="Gene3D" id="1.10.443.10">
    <property type="entry name" value="Intergrase catalytic core"/>
    <property type="match status" value="1"/>
</dbReference>
<dbReference type="SUPFAM" id="SSF56349">
    <property type="entry name" value="DNA breaking-rejoining enzymes"/>
    <property type="match status" value="1"/>
</dbReference>
<accession>A0A0N5BWB8</accession>
<dbReference type="InterPro" id="IPR011010">
    <property type="entry name" value="DNA_brk_join_enz"/>
</dbReference>
<dbReference type="InterPro" id="IPR000477">
    <property type="entry name" value="RT_dom"/>
</dbReference>
<feature type="region of interest" description="Disordered" evidence="4">
    <location>
        <begin position="1"/>
        <end position="39"/>
    </location>
</feature>
<dbReference type="PANTHER" id="PTHR33050:SF7">
    <property type="entry name" value="RIBONUCLEASE H"/>
    <property type="match status" value="1"/>
</dbReference>
<evidence type="ECO:0000259" key="5">
    <source>
        <dbReference type="PROSITE" id="PS50878"/>
    </source>
</evidence>
<evidence type="ECO:0000256" key="3">
    <source>
        <dbReference type="ARBA" id="ARBA00023172"/>
    </source>
</evidence>
<dbReference type="AlphaFoldDB" id="A0A0N5BWB8"/>
<evidence type="ECO:0000313" key="8">
    <source>
        <dbReference type="WBParaSite" id="SPAL_0001011700.2"/>
    </source>
</evidence>
<dbReference type="CDD" id="cd01647">
    <property type="entry name" value="RT_LTR"/>
    <property type="match status" value="1"/>
</dbReference>
<dbReference type="SUPFAM" id="SSF56672">
    <property type="entry name" value="DNA/RNA polymerases"/>
    <property type="match status" value="1"/>
</dbReference>
<dbReference type="Gene3D" id="3.30.70.270">
    <property type="match status" value="1"/>
</dbReference>
<evidence type="ECO:0000259" key="6">
    <source>
        <dbReference type="PROSITE" id="PS51898"/>
    </source>
</evidence>
<dbReference type="InterPro" id="IPR002104">
    <property type="entry name" value="Integrase_catalytic"/>
</dbReference>
<dbReference type="InterPro" id="IPR043128">
    <property type="entry name" value="Rev_trsase/Diguanyl_cyclase"/>
</dbReference>